<evidence type="ECO:0000256" key="3">
    <source>
        <dbReference type="SAM" id="MobiDB-lite"/>
    </source>
</evidence>
<feature type="region of interest" description="Disordered" evidence="3">
    <location>
        <begin position="142"/>
        <end position="161"/>
    </location>
</feature>
<dbReference type="Gene3D" id="3.10.129.10">
    <property type="entry name" value="Hotdog Thioesterase"/>
    <property type="match status" value="1"/>
</dbReference>
<dbReference type="Proteomes" id="UP000275461">
    <property type="component" value="Unassembled WGS sequence"/>
</dbReference>
<dbReference type="NCBIfam" id="NF006045">
    <property type="entry name" value="PRK08190.1"/>
    <property type="match status" value="1"/>
</dbReference>
<protein>
    <submittedName>
        <fullName evidence="6">Phosphate butyryltransferase</fullName>
    </submittedName>
</protein>
<gene>
    <name evidence="6" type="ORF">DFR31_2240</name>
</gene>
<dbReference type="PANTHER" id="PTHR43356">
    <property type="entry name" value="PHOSPHATE ACETYLTRANSFERASE"/>
    <property type="match status" value="1"/>
</dbReference>
<dbReference type="SUPFAM" id="SSF53659">
    <property type="entry name" value="Isocitrate/Isopropylmalate dehydrogenase-like"/>
    <property type="match status" value="1"/>
</dbReference>
<dbReference type="SUPFAM" id="SSF54637">
    <property type="entry name" value="Thioesterase/thiol ester dehydrase-isomerase"/>
    <property type="match status" value="1"/>
</dbReference>
<dbReference type="Pfam" id="PF01575">
    <property type="entry name" value="MaoC_dehydratas"/>
    <property type="match status" value="1"/>
</dbReference>
<keyword evidence="2" id="KW-0012">Acyltransferase</keyword>
<dbReference type="CDD" id="cd03449">
    <property type="entry name" value="R_hydratase"/>
    <property type="match status" value="1"/>
</dbReference>
<feature type="domain" description="MaoC-like" evidence="5">
    <location>
        <begin position="20"/>
        <end position="114"/>
    </location>
</feature>
<evidence type="ECO:0000259" key="4">
    <source>
        <dbReference type="Pfam" id="PF01515"/>
    </source>
</evidence>
<dbReference type="InterPro" id="IPR029069">
    <property type="entry name" value="HotDog_dom_sf"/>
</dbReference>
<dbReference type="InterPro" id="IPR002539">
    <property type="entry name" value="MaoC-like_dom"/>
</dbReference>
<dbReference type="Pfam" id="PF01515">
    <property type="entry name" value="PTA_PTB"/>
    <property type="match status" value="1"/>
</dbReference>
<organism evidence="6 7">
    <name type="scientific">Alkalispirillum mobile</name>
    <dbReference type="NCBI Taxonomy" id="85925"/>
    <lineage>
        <taxon>Bacteria</taxon>
        <taxon>Pseudomonadati</taxon>
        <taxon>Pseudomonadota</taxon>
        <taxon>Gammaproteobacteria</taxon>
        <taxon>Chromatiales</taxon>
        <taxon>Ectothiorhodospiraceae</taxon>
        <taxon>Alkalispirillum</taxon>
    </lineage>
</organism>
<evidence type="ECO:0000313" key="7">
    <source>
        <dbReference type="Proteomes" id="UP000275461"/>
    </source>
</evidence>
<name>A0A498C7X7_9GAMM</name>
<dbReference type="AlphaFoldDB" id="A0A498C7X7"/>
<dbReference type="PANTHER" id="PTHR43356:SF2">
    <property type="entry name" value="PHOSPHATE ACETYLTRANSFERASE"/>
    <property type="match status" value="1"/>
</dbReference>
<dbReference type="Gene3D" id="3.40.718.10">
    <property type="entry name" value="Isopropylmalate Dehydrogenase"/>
    <property type="match status" value="1"/>
</dbReference>
<dbReference type="EMBL" id="RCDA01000003">
    <property type="protein sequence ID" value="RLK48361.1"/>
    <property type="molecule type" value="Genomic_DNA"/>
</dbReference>
<evidence type="ECO:0000259" key="5">
    <source>
        <dbReference type="Pfam" id="PF01575"/>
    </source>
</evidence>
<proteinExistence type="predicted"/>
<feature type="domain" description="Phosphate acetyl/butaryl transferase" evidence="4">
    <location>
        <begin position="241"/>
        <end position="455"/>
    </location>
</feature>
<dbReference type="InterPro" id="IPR050500">
    <property type="entry name" value="Phos_Acetyltrans/Butyryltrans"/>
</dbReference>
<evidence type="ECO:0000256" key="2">
    <source>
        <dbReference type="ARBA" id="ARBA00023315"/>
    </source>
</evidence>
<keyword evidence="7" id="KW-1185">Reference proteome</keyword>
<dbReference type="NCBIfam" id="NF008852">
    <property type="entry name" value="PRK11890.1"/>
    <property type="match status" value="1"/>
</dbReference>
<sequence length="469" mass="50816">MSQIENHTYDELQVGDEATLTRRLTMDDLRLFSGGSAWLNPEHMDADAARSDLYHKAIVNGMWGAGLVATLVTTELPGPGTEFVDQHLTHLRPVSIGENVTVTVRVHEKQGDRQVMLDCQCVNEHGDDVLRGIYVVRAPTEKLSREHTNTSPSEADLQAKGRQRRQLKRLLDMAEDLAPSPTAVIHPVDALSLEGVVRAAEHNLLVPILVGPEQRIRETAEAADLDISQFKLVPTEHSHQSAEKGVQMAKAREVEALMKGSLHTDELMGAVVRRDGLRTERRVSHVYCMDVPTYPRPLLVTDAAINIHPGLMAKRDILQNAIELAHALAIPEPKAAILSATESVNPDMQSTLDAAALCKMADRGQIHGGLLDGPLAFDNAISPSAARTKGIRSAVAGQADILLVPDLESGNMVAKQLYYLADAEAAGIVLGARVPIVLTSRADDVVARLASCAIALLVAERKRKGLAHL</sequence>
<dbReference type="InterPro" id="IPR002505">
    <property type="entry name" value="PTA_PTB"/>
</dbReference>
<dbReference type="OrthoDB" id="9774179at2"/>
<evidence type="ECO:0000313" key="6">
    <source>
        <dbReference type="EMBL" id="RLK48361.1"/>
    </source>
</evidence>
<reference evidence="6 7" key="1">
    <citation type="submission" date="2018-10" db="EMBL/GenBank/DDBJ databases">
        <title>Genomic Encyclopedia of Type Strains, Phase IV (KMG-IV): sequencing the most valuable type-strain genomes for metagenomic binning, comparative biology and taxonomic classification.</title>
        <authorList>
            <person name="Goeker M."/>
        </authorList>
    </citation>
    <scope>NUCLEOTIDE SEQUENCE [LARGE SCALE GENOMIC DNA]</scope>
    <source>
        <strain evidence="6 7">DSM 12769</strain>
    </source>
</reference>
<accession>A0A498C7X7</accession>
<keyword evidence="1 6" id="KW-0808">Transferase</keyword>
<dbReference type="RefSeq" id="WP_121442756.1">
    <property type="nucleotide sequence ID" value="NZ_RCDA01000003.1"/>
</dbReference>
<evidence type="ECO:0000256" key="1">
    <source>
        <dbReference type="ARBA" id="ARBA00022679"/>
    </source>
</evidence>
<comment type="caution">
    <text evidence="6">The sequence shown here is derived from an EMBL/GenBank/DDBJ whole genome shotgun (WGS) entry which is preliminary data.</text>
</comment>
<dbReference type="GO" id="GO:0016746">
    <property type="term" value="F:acyltransferase activity"/>
    <property type="evidence" value="ECO:0007669"/>
    <property type="project" value="UniProtKB-KW"/>
</dbReference>